<evidence type="ECO:0000256" key="5">
    <source>
        <dbReference type="ARBA" id="ARBA00023219"/>
    </source>
</evidence>
<dbReference type="HAMAP" id="MF_04025">
    <property type="entry name" value="HSV_CVC2"/>
    <property type="match status" value="1"/>
</dbReference>
<evidence type="ECO:0000256" key="3">
    <source>
        <dbReference type="ARBA" id="ARBA00022612"/>
    </source>
</evidence>
<evidence type="ECO:0000313" key="7">
    <source>
        <dbReference type="EMBL" id="AAC95543.1"/>
    </source>
</evidence>
<dbReference type="InterPro" id="IPR002493">
    <property type="entry name" value="Herpes_UL25"/>
</dbReference>
<organismHost>
    <name type="scientific">Ateles</name>
    <dbReference type="NCBI Taxonomy" id="9506"/>
</organismHost>
<protein>
    <submittedName>
        <fullName evidence="7">Virion tegument protein</fullName>
    </submittedName>
</protein>
<keyword evidence="1" id="KW-0167">Capsid protein</keyword>
<dbReference type="GeneID" id="1450429"/>
<keyword evidence="2" id="KW-1048">Host nucleus</keyword>
<evidence type="ECO:0000256" key="2">
    <source>
        <dbReference type="ARBA" id="ARBA00022562"/>
    </source>
</evidence>
<name>Q9YTP7_ATHV3</name>
<dbReference type="Pfam" id="PF01499">
    <property type="entry name" value="Herpes_UL25"/>
    <property type="match status" value="1"/>
</dbReference>
<dbReference type="RefSeq" id="NP_047990.1">
    <property type="nucleotide sequence ID" value="NC_001987.1"/>
</dbReference>
<dbReference type="OrthoDB" id="4434at10239"/>
<reference evidence="7 8" key="1">
    <citation type="journal article" date="2000" name="J. Virol.">
        <title>Primary structure of the Herpesvirus ateles genome.</title>
        <authorList>
            <person name="Albrecht J.C."/>
        </authorList>
    </citation>
    <scope>NUCLEOTIDE SEQUENCE [LARGE SCALE GENOMIC DNA]</scope>
    <source>
        <strain evidence="7">73</strain>
    </source>
</reference>
<organism evidence="8">
    <name type="scientific">Ateline herpesvirus 3</name>
    <name type="common">AtHV-3</name>
    <name type="synonym">Herpesvirus ateles</name>
    <dbReference type="NCBI Taxonomy" id="85618"/>
    <lineage>
        <taxon>Viruses</taxon>
        <taxon>Duplodnaviria</taxon>
        <taxon>Heunggongvirae</taxon>
        <taxon>Peploviricota</taxon>
        <taxon>Herviviricetes</taxon>
        <taxon>Herpesvirales</taxon>
        <taxon>Orthoherpesviridae</taxon>
        <taxon>Gammaherpesvirinae</taxon>
        <taxon>Rhadinovirus</taxon>
        <taxon>Rhadinovirus atelinegamma3</taxon>
    </lineage>
</organism>
<accession>Q9YTP7</accession>
<dbReference type="GO" id="GO:0019072">
    <property type="term" value="P:viral genome packaging"/>
    <property type="evidence" value="ECO:0007669"/>
    <property type="project" value="InterPro"/>
</dbReference>
<sequence length="544" mass="61230">MLKLEKNYISAPKQKLTHNGIAFWTPHPQNSLFIDKELLIETKRNASVYRSHLLNVETDQIKKSMVNYELDKLMRDHLKRSNIITRDLEIIENMVDKLQDTKQTPPYSQPPLSPTTQPTLSNAKPNVYTITVAPGDPGFTVEANFKLELVSSLYTNQQQWLPSYGPWYSSLTDIAMQRRIFPKELKGSLNFQNSTSLKLMHAVLTTISSATEDFYSDVRHLSDTNAALVILNAYFCLKTSAPLPVAYEELLNNLEAKLDLFVSDLKTHVGDSGFSFFPQANEATSSIAPLNRDTKYSHNFFKGHKIYSLLETSGLLSTKVTHVSPKTDIIYSITSEIFGEDIPPMASFQWNLRVGIIAIEVLVVTYLLLEISQISLHSTHRRLNLAALLGSKFKKSSTVEPNKILYKKGQVFSFLSKNYIVPTLTNNPNVPISFLFPGVTLIALESLAGPAVDRPFINLTGNRFQDIFEIINQKFTFKDPESLMAAHTAFRLKVEHGLGNILSNPSPTTFATEIIKHQFGGEDNYDTLYFIVLGYLPIAWAAVQ</sequence>
<dbReference type="PIR" id="T42932">
    <property type="entry name" value="T42932"/>
</dbReference>
<keyword evidence="3" id="KW-1188">Viral release from host cell</keyword>
<keyword evidence="8" id="KW-1185">Reference proteome</keyword>
<evidence type="ECO:0000313" key="8">
    <source>
        <dbReference type="Proteomes" id="UP000008287"/>
    </source>
</evidence>
<evidence type="ECO:0000256" key="6">
    <source>
        <dbReference type="SAM" id="MobiDB-lite"/>
    </source>
</evidence>
<dbReference type="EMBL" id="AF083424">
    <property type="protein sequence ID" value="AAC95543.1"/>
    <property type="molecule type" value="Genomic_DNA"/>
</dbReference>
<keyword evidence="5" id="KW-0231">Viral genome packaging</keyword>
<evidence type="ECO:0000256" key="4">
    <source>
        <dbReference type="ARBA" id="ARBA00022844"/>
    </source>
</evidence>
<dbReference type="Proteomes" id="UP000008287">
    <property type="component" value="Segment"/>
</dbReference>
<evidence type="ECO:0000256" key="1">
    <source>
        <dbReference type="ARBA" id="ARBA00022561"/>
    </source>
</evidence>
<proteinExistence type="inferred from homology"/>
<dbReference type="GO" id="GO:0019028">
    <property type="term" value="C:viral capsid"/>
    <property type="evidence" value="ECO:0007669"/>
    <property type="project" value="UniProtKB-KW"/>
</dbReference>
<dbReference type="KEGG" id="vg:1450429"/>
<keyword evidence="4" id="KW-0946">Virion</keyword>
<feature type="region of interest" description="Disordered" evidence="6">
    <location>
        <begin position="101"/>
        <end position="120"/>
    </location>
</feature>